<dbReference type="Pfam" id="PF06995">
    <property type="entry name" value="Phage_P2_GpU"/>
    <property type="match status" value="1"/>
</dbReference>
<organism evidence="2 3">
    <name type="scientific">Anaerobiospirillum thomasii</name>
    <dbReference type="NCBI Taxonomy" id="179995"/>
    <lineage>
        <taxon>Bacteria</taxon>
        <taxon>Pseudomonadati</taxon>
        <taxon>Pseudomonadota</taxon>
        <taxon>Gammaproteobacteria</taxon>
        <taxon>Aeromonadales</taxon>
        <taxon>Succinivibrionaceae</taxon>
        <taxon>Anaerobiospirillum</taxon>
    </lineage>
</organism>
<evidence type="ECO:0000313" key="1">
    <source>
        <dbReference type="EMBL" id="SPT70118.1"/>
    </source>
</evidence>
<sequence length="152" mass="16838">MSLGVLGYFGNGLKAVLFTCSSLQVLTFKDVQVNRSARYAQHDVIGAMPINEYVGKSLSTVSFTITLSQDHNAVPMLYFDVLKNILESGQAQKLILGPDYMGEFVLESYDENRKHFTGIGICTFAEVTLHLREVGGFNLLNEIVNKVKEVIS</sequence>
<evidence type="ECO:0000313" key="2">
    <source>
        <dbReference type="EMBL" id="SPT78999.1"/>
    </source>
</evidence>
<dbReference type="OrthoDB" id="1550902at2"/>
<keyword evidence="3" id="KW-1185">Reference proteome</keyword>
<dbReference type="Proteomes" id="UP000250086">
    <property type="component" value="Unassembled WGS sequence"/>
</dbReference>
<dbReference type="AlphaFoldDB" id="A0A2X0VXF8"/>
<name>A0A2X0VXF8_9GAMM</name>
<dbReference type="InterPro" id="IPR009734">
    <property type="entry name" value="Myoviridae_GpU"/>
</dbReference>
<accession>A0A2X0VXF8</accession>
<gene>
    <name evidence="1" type="ORF">NCTC13093_01523</name>
    <name evidence="2" type="ORF">NCTC13093_02639</name>
</gene>
<protein>
    <submittedName>
        <fullName evidence="2">Phage protein U</fullName>
    </submittedName>
</protein>
<reference evidence="2 3" key="1">
    <citation type="submission" date="2018-06" db="EMBL/GenBank/DDBJ databases">
        <authorList>
            <consortium name="Pathogen Informatics"/>
            <person name="Doyle S."/>
        </authorList>
    </citation>
    <scope>NUCLEOTIDE SEQUENCE [LARGE SCALE GENOMIC DNA]</scope>
    <source>
        <strain evidence="2 3">NCTC13093</strain>
    </source>
</reference>
<evidence type="ECO:0000313" key="3">
    <source>
        <dbReference type="Proteomes" id="UP000250086"/>
    </source>
</evidence>
<dbReference type="EMBL" id="UAPV01000001">
    <property type="protein sequence ID" value="SPT70118.1"/>
    <property type="molecule type" value="Genomic_DNA"/>
</dbReference>
<dbReference type="EMBL" id="UAPV01000010">
    <property type="protein sequence ID" value="SPT78999.1"/>
    <property type="molecule type" value="Genomic_DNA"/>
</dbReference>
<dbReference type="RefSeq" id="WP_113744231.1">
    <property type="nucleotide sequence ID" value="NZ_UAPU01000005.1"/>
</dbReference>
<proteinExistence type="predicted"/>